<dbReference type="KEGG" id="paby:Ga0080574_TMP3405"/>
<proteinExistence type="predicted"/>
<keyword evidence="2" id="KW-1185">Reference proteome</keyword>
<dbReference type="Proteomes" id="UP000187059">
    <property type="component" value="Chromosome"/>
</dbReference>
<dbReference type="RefSeq" id="WP_076702606.1">
    <property type="nucleotide sequence ID" value="NZ_CP015093.1"/>
</dbReference>
<evidence type="ECO:0000313" key="1">
    <source>
        <dbReference type="EMBL" id="APZ53739.1"/>
    </source>
</evidence>
<evidence type="ECO:0000313" key="2">
    <source>
        <dbReference type="Proteomes" id="UP000187059"/>
    </source>
</evidence>
<reference evidence="1 2" key="1">
    <citation type="submission" date="2016-04" db="EMBL/GenBank/DDBJ databases">
        <title>Deep-sea bacteria in the southern Pacific.</title>
        <authorList>
            <person name="Tang K."/>
        </authorList>
    </citation>
    <scope>NUCLEOTIDE SEQUENCE [LARGE SCALE GENOMIC DNA]</scope>
    <source>
        <strain evidence="1 2">JLT2014</strain>
    </source>
</reference>
<dbReference type="AlphaFoldDB" id="A0A1P8UWH2"/>
<dbReference type="Pfam" id="PF02924">
    <property type="entry name" value="HDPD"/>
    <property type="match status" value="1"/>
</dbReference>
<gene>
    <name evidence="1" type="ORF">Ga0080574_TMP3405</name>
</gene>
<dbReference type="Gene3D" id="2.40.300.10">
    <property type="entry name" value="Head decoration protein D"/>
    <property type="match status" value="1"/>
</dbReference>
<dbReference type="InterPro" id="IPR004195">
    <property type="entry name" value="Head_decoration_D"/>
</dbReference>
<dbReference type="STRING" id="1250539.Ga0080574_TMP3405"/>
<dbReference type="OrthoDB" id="7358956at2"/>
<name>A0A1P8UWH2_9RHOB</name>
<sequence>MAILSEGATPGDFLLFEEQDAYSREEVIIAAGADLIPGAVLGMITASKKYVASDEAAADGSEDVAAVLLTPALAAEADVPAIVLKRHARVRRGGLIFDASYDTETKRDAACAELKALGILVT</sequence>
<dbReference type="EMBL" id="CP015093">
    <property type="protein sequence ID" value="APZ53739.1"/>
    <property type="molecule type" value="Genomic_DNA"/>
</dbReference>
<accession>A0A1P8UWH2</accession>
<organism evidence="1 2">
    <name type="scientific">Salipiger abyssi</name>
    <dbReference type="NCBI Taxonomy" id="1250539"/>
    <lineage>
        <taxon>Bacteria</taxon>
        <taxon>Pseudomonadati</taxon>
        <taxon>Pseudomonadota</taxon>
        <taxon>Alphaproteobacteria</taxon>
        <taxon>Rhodobacterales</taxon>
        <taxon>Roseobacteraceae</taxon>
        <taxon>Salipiger</taxon>
    </lineage>
</organism>
<protein>
    <submittedName>
        <fullName evidence="1">Bacteriophage lambda head decoration protein D</fullName>
    </submittedName>
</protein>